<gene>
    <name evidence="8" type="ORF">J2T55_000329</name>
</gene>
<dbReference type="GO" id="GO:0005737">
    <property type="term" value="C:cytoplasm"/>
    <property type="evidence" value="ECO:0007669"/>
    <property type="project" value="TreeGrafter"/>
</dbReference>
<evidence type="ECO:0000256" key="3">
    <source>
        <dbReference type="ARBA" id="ARBA00022840"/>
    </source>
</evidence>
<feature type="domain" description="Protein kinase" evidence="6">
    <location>
        <begin position="12"/>
        <end position="276"/>
    </location>
</feature>
<dbReference type="SMART" id="SM00100">
    <property type="entry name" value="cNMP"/>
    <property type="match status" value="1"/>
</dbReference>
<keyword evidence="4" id="KW-0142">cGMP-binding</keyword>
<keyword evidence="8" id="KW-0723">Serine/threonine-protein kinase</keyword>
<dbReference type="CDD" id="cd00038">
    <property type="entry name" value="CAP_ED"/>
    <property type="match status" value="1"/>
</dbReference>
<feature type="binding site" evidence="5">
    <location>
        <position position="41"/>
    </location>
    <ligand>
        <name>ATP</name>
        <dbReference type="ChEBI" id="CHEBI:30616"/>
    </ligand>
</feature>
<evidence type="ECO:0000313" key="9">
    <source>
        <dbReference type="Proteomes" id="UP001204445"/>
    </source>
</evidence>
<dbReference type="InterPro" id="IPR014710">
    <property type="entry name" value="RmlC-like_jellyroll"/>
</dbReference>
<keyword evidence="2 5" id="KW-0547">Nucleotide-binding</keyword>
<dbReference type="Gene3D" id="2.60.120.10">
    <property type="entry name" value="Jelly Rolls"/>
    <property type="match status" value="1"/>
</dbReference>
<dbReference type="InterPro" id="IPR000719">
    <property type="entry name" value="Prot_kinase_dom"/>
</dbReference>
<dbReference type="InterPro" id="IPR018490">
    <property type="entry name" value="cNMP-bd_dom_sf"/>
</dbReference>
<dbReference type="SMART" id="SM00220">
    <property type="entry name" value="S_TKc"/>
    <property type="match status" value="1"/>
</dbReference>
<dbReference type="InterPro" id="IPR011009">
    <property type="entry name" value="Kinase-like_dom_sf"/>
</dbReference>
<dbReference type="SUPFAM" id="SSF51206">
    <property type="entry name" value="cAMP-binding domain-like"/>
    <property type="match status" value="1"/>
</dbReference>
<name>A0AAE3L3L5_9GAMM</name>
<keyword evidence="8" id="KW-0808">Transferase</keyword>
<organism evidence="8 9">
    <name type="scientific">Methylohalomonas lacus</name>
    <dbReference type="NCBI Taxonomy" id="398773"/>
    <lineage>
        <taxon>Bacteria</taxon>
        <taxon>Pseudomonadati</taxon>
        <taxon>Pseudomonadota</taxon>
        <taxon>Gammaproteobacteria</taxon>
        <taxon>Methylohalomonadales</taxon>
        <taxon>Methylohalomonadaceae</taxon>
        <taxon>Methylohalomonas</taxon>
    </lineage>
</organism>
<keyword evidence="1" id="KW-0140">cGMP</keyword>
<dbReference type="GO" id="GO:0006974">
    <property type="term" value="P:DNA damage response"/>
    <property type="evidence" value="ECO:0007669"/>
    <property type="project" value="TreeGrafter"/>
</dbReference>
<protein>
    <submittedName>
        <fullName evidence="8">Serine/threonine protein kinase</fullName>
    </submittedName>
</protein>
<dbReference type="Gene3D" id="3.30.200.20">
    <property type="entry name" value="Phosphorylase Kinase, domain 1"/>
    <property type="match status" value="1"/>
</dbReference>
<dbReference type="AlphaFoldDB" id="A0AAE3L3L5"/>
<dbReference type="PANTHER" id="PTHR24361:SF613">
    <property type="entry name" value="NUCLEAR RECEPTOR-BINDING PROTEIN-RELATED"/>
    <property type="match status" value="1"/>
</dbReference>
<dbReference type="PROSITE" id="PS50011">
    <property type="entry name" value="PROTEIN_KINASE_DOM"/>
    <property type="match status" value="1"/>
</dbReference>
<feature type="domain" description="Cyclic nucleotide-binding" evidence="7">
    <location>
        <begin position="302"/>
        <end position="399"/>
    </location>
</feature>
<dbReference type="Gene3D" id="1.10.510.10">
    <property type="entry name" value="Transferase(Phosphotransferase) domain 1"/>
    <property type="match status" value="1"/>
</dbReference>
<dbReference type="GO" id="GO:0030553">
    <property type="term" value="F:cGMP binding"/>
    <property type="evidence" value="ECO:0007669"/>
    <property type="project" value="UniProtKB-KW"/>
</dbReference>
<keyword evidence="9" id="KW-1185">Reference proteome</keyword>
<evidence type="ECO:0000256" key="2">
    <source>
        <dbReference type="ARBA" id="ARBA00022741"/>
    </source>
</evidence>
<reference evidence="8" key="1">
    <citation type="submission" date="2022-08" db="EMBL/GenBank/DDBJ databases">
        <title>Genomic Encyclopedia of Type Strains, Phase III (KMG-III): the genomes of soil and plant-associated and newly described type strains.</title>
        <authorList>
            <person name="Whitman W."/>
        </authorList>
    </citation>
    <scope>NUCLEOTIDE SEQUENCE</scope>
    <source>
        <strain evidence="8">HMT 1</strain>
    </source>
</reference>
<evidence type="ECO:0000313" key="8">
    <source>
        <dbReference type="EMBL" id="MCS3902333.1"/>
    </source>
</evidence>
<dbReference type="Proteomes" id="UP001204445">
    <property type="component" value="Unassembled WGS sequence"/>
</dbReference>
<evidence type="ECO:0000256" key="5">
    <source>
        <dbReference type="PROSITE-ProRule" id="PRU10141"/>
    </source>
</evidence>
<dbReference type="PROSITE" id="PS50042">
    <property type="entry name" value="CNMP_BINDING_3"/>
    <property type="match status" value="1"/>
</dbReference>
<keyword evidence="8" id="KW-0418">Kinase</keyword>
<dbReference type="SUPFAM" id="SSF56112">
    <property type="entry name" value="Protein kinase-like (PK-like)"/>
    <property type="match status" value="1"/>
</dbReference>
<comment type="caution">
    <text evidence="8">The sequence shown here is derived from an EMBL/GenBank/DDBJ whole genome shotgun (WGS) entry which is preliminary data.</text>
</comment>
<dbReference type="Pfam" id="PF00027">
    <property type="entry name" value="cNMP_binding"/>
    <property type="match status" value="1"/>
</dbReference>
<sequence>MTDAIPEKLGKYDIVRQIGRGSMGIVYEGYDPYEKRRVAVKVALAESLRDKEVGPRYRKMFFNEAHTAGRLRHPNIVQMFDAGVDGDACYIVMELVDHAETLRHYCRAKNLLPYKRVIEIIFICAKTLDYAHRKGVIHRDIKPSNILLTQEGMVKISDFSIAHLMTADTANTLPTGFVGSPRYMSPEQVQEDTITNQTDLFSLGIIMYELLTGSHPFAADTFSRLIHKITNEAPPPLRTYRSDMPDILEKIIFHSLQKLPAKRYKMGLNLAADLSLAFDHLEQPETEIEIKEKFNTIRDLDFFADFSDAELWEIVRACSWQEFAAGEVIISEGGMDDSFFILLDGVVEVRKNQIYVGLLEAGDCFGEMGYLTKAGRSASIVARTGVSLMKINATLIEQVSTECQLHFTRMFMKTLVRRLADTTSLLAAQSG</sequence>
<dbReference type="GO" id="GO:0005524">
    <property type="term" value="F:ATP binding"/>
    <property type="evidence" value="ECO:0007669"/>
    <property type="project" value="UniProtKB-UniRule"/>
</dbReference>
<dbReference type="InterPro" id="IPR017441">
    <property type="entry name" value="Protein_kinase_ATP_BS"/>
</dbReference>
<keyword evidence="3 5" id="KW-0067">ATP-binding</keyword>
<dbReference type="PRINTS" id="PR00103">
    <property type="entry name" value="CAMPKINASE"/>
</dbReference>
<dbReference type="InterPro" id="IPR008271">
    <property type="entry name" value="Ser/Thr_kinase_AS"/>
</dbReference>
<evidence type="ECO:0000256" key="1">
    <source>
        <dbReference type="ARBA" id="ARBA00022535"/>
    </source>
</evidence>
<dbReference type="RefSeq" id="WP_259053839.1">
    <property type="nucleotide sequence ID" value="NZ_JANUCT010000002.1"/>
</dbReference>
<dbReference type="EMBL" id="JANUCT010000002">
    <property type="protein sequence ID" value="MCS3902333.1"/>
    <property type="molecule type" value="Genomic_DNA"/>
</dbReference>
<dbReference type="InterPro" id="IPR053235">
    <property type="entry name" value="Ser_Thr_kinase"/>
</dbReference>
<dbReference type="PROSITE" id="PS00107">
    <property type="entry name" value="PROTEIN_KINASE_ATP"/>
    <property type="match status" value="1"/>
</dbReference>
<evidence type="ECO:0000256" key="4">
    <source>
        <dbReference type="ARBA" id="ARBA00022992"/>
    </source>
</evidence>
<dbReference type="InterPro" id="IPR000595">
    <property type="entry name" value="cNMP-bd_dom"/>
</dbReference>
<dbReference type="GO" id="GO:0004674">
    <property type="term" value="F:protein serine/threonine kinase activity"/>
    <property type="evidence" value="ECO:0007669"/>
    <property type="project" value="UniProtKB-KW"/>
</dbReference>
<proteinExistence type="predicted"/>
<evidence type="ECO:0000259" key="7">
    <source>
        <dbReference type="PROSITE" id="PS50042"/>
    </source>
</evidence>
<dbReference type="Pfam" id="PF00069">
    <property type="entry name" value="Pkinase"/>
    <property type="match status" value="1"/>
</dbReference>
<dbReference type="PANTHER" id="PTHR24361">
    <property type="entry name" value="MITOGEN-ACTIVATED KINASE KINASE KINASE"/>
    <property type="match status" value="1"/>
</dbReference>
<accession>A0AAE3L3L5</accession>
<dbReference type="PROSITE" id="PS00108">
    <property type="entry name" value="PROTEIN_KINASE_ST"/>
    <property type="match status" value="1"/>
</dbReference>
<evidence type="ECO:0000259" key="6">
    <source>
        <dbReference type="PROSITE" id="PS50011"/>
    </source>
</evidence>
<dbReference type="CDD" id="cd14014">
    <property type="entry name" value="STKc_PknB_like"/>
    <property type="match status" value="1"/>
</dbReference>